<dbReference type="SUPFAM" id="SSF51735">
    <property type="entry name" value="NAD(P)-binding Rossmann-fold domains"/>
    <property type="match status" value="1"/>
</dbReference>
<organism evidence="2 3">
    <name type="scientific">Steccherinum ochraceum</name>
    <dbReference type="NCBI Taxonomy" id="92696"/>
    <lineage>
        <taxon>Eukaryota</taxon>
        <taxon>Fungi</taxon>
        <taxon>Dikarya</taxon>
        <taxon>Basidiomycota</taxon>
        <taxon>Agaricomycotina</taxon>
        <taxon>Agaricomycetes</taxon>
        <taxon>Polyporales</taxon>
        <taxon>Steccherinaceae</taxon>
        <taxon>Steccherinum</taxon>
    </lineage>
</organism>
<evidence type="ECO:0000313" key="2">
    <source>
        <dbReference type="EMBL" id="TCD61171.1"/>
    </source>
</evidence>
<protein>
    <recommendedName>
        <fullName evidence="1">NAD(P)-binding domain-containing protein</fullName>
    </recommendedName>
</protein>
<dbReference type="AlphaFoldDB" id="A0A4R0R2B2"/>
<dbReference type="PANTHER" id="PTHR14097:SF8">
    <property type="entry name" value="NAD(P)-BINDING DOMAIN-CONTAINING PROTEIN"/>
    <property type="match status" value="1"/>
</dbReference>
<reference evidence="2 3" key="1">
    <citation type="submission" date="2018-11" db="EMBL/GenBank/DDBJ databases">
        <title>Genome assembly of Steccherinum ochraceum LE-BIN_3174, the white-rot fungus of the Steccherinaceae family (The Residual Polyporoid clade, Polyporales, Basidiomycota).</title>
        <authorList>
            <person name="Fedorova T.V."/>
            <person name="Glazunova O.A."/>
            <person name="Landesman E.O."/>
            <person name="Moiseenko K.V."/>
            <person name="Psurtseva N.V."/>
            <person name="Savinova O.S."/>
            <person name="Shakhova N.V."/>
            <person name="Tyazhelova T.V."/>
            <person name="Vasina D.V."/>
        </authorList>
    </citation>
    <scope>NUCLEOTIDE SEQUENCE [LARGE SCALE GENOMIC DNA]</scope>
    <source>
        <strain evidence="2 3">LE-BIN_3174</strain>
    </source>
</reference>
<feature type="non-terminal residue" evidence="2">
    <location>
        <position position="152"/>
    </location>
</feature>
<dbReference type="InterPro" id="IPR036291">
    <property type="entry name" value="NAD(P)-bd_dom_sf"/>
</dbReference>
<sequence length="152" mass="16535">MRLLLTGATGAGGLNIYRAALNDPSITSITLLLRSEMPSWAVLPANASEKTTTIIHFDFTSYPPEVASRLAQHDACIWALGISSNGVKEADYTRITYEYTMALVKALKEAGVGNDRPADKPFRFVYFSGAMADPTGKSGQMWARVKGKYDVP</sequence>
<dbReference type="Pfam" id="PF13460">
    <property type="entry name" value="NAD_binding_10"/>
    <property type="match status" value="1"/>
</dbReference>
<dbReference type="Gene3D" id="3.40.50.720">
    <property type="entry name" value="NAD(P)-binding Rossmann-like Domain"/>
    <property type="match status" value="1"/>
</dbReference>
<dbReference type="InterPro" id="IPR016040">
    <property type="entry name" value="NAD(P)-bd_dom"/>
</dbReference>
<feature type="domain" description="NAD(P)-binding" evidence="1">
    <location>
        <begin position="7"/>
        <end position="112"/>
    </location>
</feature>
<proteinExistence type="predicted"/>
<keyword evidence="3" id="KW-1185">Reference proteome</keyword>
<evidence type="ECO:0000313" key="3">
    <source>
        <dbReference type="Proteomes" id="UP000292702"/>
    </source>
</evidence>
<name>A0A4R0R2B2_9APHY</name>
<dbReference type="OrthoDB" id="9975943at2759"/>
<evidence type="ECO:0000259" key="1">
    <source>
        <dbReference type="Pfam" id="PF13460"/>
    </source>
</evidence>
<dbReference type="STRING" id="92696.A0A4R0R2B2"/>
<gene>
    <name evidence="2" type="ORF">EIP91_008815</name>
</gene>
<accession>A0A4R0R2B2</accession>
<dbReference type="PANTHER" id="PTHR14097">
    <property type="entry name" value="OXIDOREDUCTASE HTATIP2"/>
    <property type="match status" value="1"/>
</dbReference>
<comment type="caution">
    <text evidence="2">The sequence shown here is derived from an EMBL/GenBank/DDBJ whole genome shotgun (WGS) entry which is preliminary data.</text>
</comment>
<dbReference type="EMBL" id="RWJN01000496">
    <property type="protein sequence ID" value="TCD61171.1"/>
    <property type="molecule type" value="Genomic_DNA"/>
</dbReference>
<dbReference type="Proteomes" id="UP000292702">
    <property type="component" value="Unassembled WGS sequence"/>
</dbReference>